<dbReference type="Proteomes" id="UP000327118">
    <property type="component" value="Unassembled WGS sequence"/>
</dbReference>
<keyword evidence="1" id="KW-1133">Transmembrane helix</keyword>
<sequence>MHGCSFFFFLILMTGFLSFAVWGLFLVRGGSYLFTRNLTVSNVLNVVCMSSTMLLLFTYNIQSVF</sequence>
<organism evidence="2 3">
    <name type="scientific">Aspergillus coremiiformis</name>
    <dbReference type="NCBI Taxonomy" id="138285"/>
    <lineage>
        <taxon>Eukaryota</taxon>
        <taxon>Fungi</taxon>
        <taxon>Dikarya</taxon>
        <taxon>Ascomycota</taxon>
        <taxon>Pezizomycotina</taxon>
        <taxon>Eurotiomycetes</taxon>
        <taxon>Eurotiomycetidae</taxon>
        <taxon>Eurotiales</taxon>
        <taxon>Aspergillaceae</taxon>
        <taxon>Aspergillus</taxon>
        <taxon>Aspergillus subgen. Circumdati</taxon>
    </lineage>
</organism>
<keyword evidence="1" id="KW-0472">Membrane</keyword>
<dbReference type="EMBL" id="ML739090">
    <property type="protein sequence ID" value="KAE8353729.1"/>
    <property type="molecule type" value="Genomic_DNA"/>
</dbReference>
<proteinExistence type="predicted"/>
<keyword evidence="1" id="KW-0812">Transmembrane</keyword>
<dbReference type="AlphaFoldDB" id="A0A5N6ZAI0"/>
<gene>
    <name evidence="2" type="ORF">BDV28DRAFT_132626</name>
</gene>
<keyword evidence="3" id="KW-1185">Reference proteome</keyword>
<accession>A0A5N6ZAI0</accession>
<evidence type="ECO:0000313" key="2">
    <source>
        <dbReference type="EMBL" id="KAE8353729.1"/>
    </source>
</evidence>
<feature type="transmembrane region" description="Helical" evidence="1">
    <location>
        <begin position="39"/>
        <end position="59"/>
    </location>
</feature>
<name>A0A5N6ZAI0_9EURO</name>
<feature type="transmembrane region" description="Helical" evidence="1">
    <location>
        <begin position="6"/>
        <end position="27"/>
    </location>
</feature>
<evidence type="ECO:0000313" key="3">
    <source>
        <dbReference type="Proteomes" id="UP000327118"/>
    </source>
</evidence>
<evidence type="ECO:0000256" key="1">
    <source>
        <dbReference type="SAM" id="Phobius"/>
    </source>
</evidence>
<protein>
    <submittedName>
        <fullName evidence="2">Uncharacterized protein</fullName>
    </submittedName>
</protein>
<reference evidence="3" key="1">
    <citation type="submission" date="2019-04" db="EMBL/GenBank/DDBJ databases">
        <title>Friends and foes A comparative genomics studyof 23 Aspergillus species from section Flavi.</title>
        <authorList>
            <consortium name="DOE Joint Genome Institute"/>
            <person name="Kjaerbolling I."/>
            <person name="Vesth T."/>
            <person name="Frisvad J.C."/>
            <person name="Nybo J.L."/>
            <person name="Theobald S."/>
            <person name="Kildgaard S."/>
            <person name="Isbrandt T."/>
            <person name="Kuo A."/>
            <person name="Sato A."/>
            <person name="Lyhne E.K."/>
            <person name="Kogle M.E."/>
            <person name="Wiebenga A."/>
            <person name="Kun R.S."/>
            <person name="Lubbers R.J."/>
            <person name="Makela M.R."/>
            <person name="Barry K."/>
            <person name="Chovatia M."/>
            <person name="Clum A."/>
            <person name="Daum C."/>
            <person name="Haridas S."/>
            <person name="He G."/>
            <person name="LaButti K."/>
            <person name="Lipzen A."/>
            <person name="Mondo S."/>
            <person name="Riley R."/>
            <person name="Salamov A."/>
            <person name="Simmons B.A."/>
            <person name="Magnuson J.K."/>
            <person name="Henrissat B."/>
            <person name="Mortensen U.H."/>
            <person name="Larsen T.O."/>
            <person name="Devries R.P."/>
            <person name="Grigoriev I.V."/>
            <person name="Machida M."/>
            <person name="Baker S.E."/>
            <person name="Andersen M.R."/>
        </authorList>
    </citation>
    <scope>NUCLEOTIDE SEQUENCE [LARGE SCALE GENOMIC DNA]</scope>
    <source>
        <strain evidence="3">CBS 553.77</strain>
    </source>
</reference>